<keyword evidence="14" id="KW-1185">Reference proteome</keyword>
<keyword evidence="9 11" id="KW-0482">Metalloprotease</keyword>
<keyword evidence="6 11" id="KW-0378">Hydrolase</keyword>
<dbReference type="OrthoDB" id="9782003at2"/>
<dbReference type="SUPFAM" id="SSF50156">
    <property type="entry name" value="PDZ domain-like"/>
    <property type="match status" value="2"/>
</dbReference>
<dbReference type="RefSeq" id="WP_090169844.1">
    <property type="nucleotide sequence ID" value="NZ_FOFB01000016.1"/>
</dbReference>
<dbReference type="InterPro" id="IPR001478">
    <property type="entry name" value="PDZ"/>
</dbReference>
<sequence>MDTLITIGQLVLSLSILIVLHEFGHFLPARFFGTRVEKFYLFFDPYFSLFKKQIGETEYGIGWLPLGGYVKISGMIDESFDTEQMESEPQPWEFRSKPAWQRLIIMLGGVTVNFILGFLIYAMVLFAWGEEYLPAENAVAGIAVDSLGQELGLMTGDMVLKVGDVPFERFNDRAILRGIAIDNARQITVKRDGSEKVIDVDNKWADILTRHDNKSERLFSARTPFTIGVAAKDGPAEKAGLKVEDAILSVNGTPTPYYDLYQDAVKGIKNQEITLGVKSKGSESVREVKVMLNEKGMMRVAPAPPEYFYDTKRIEYGFLESIPAGYNQGVNFLGDQFKAFGEMFKGNIKVTESLGGFASIGSMFGKQWIWERFWYMTASLSLILAFMNLLPIPALDGGHVMFLLYEVVSGRKPSDTFMERATMVGFVIVLGLVVLANGLDIWRGIKGFFGG</sequence>
<dbReference type="Gene3D" id="2.30.42.10">
    <property type="match status" value="1"/>
</dbReference>
<keyword evidence="10 11" id="KW-0472">Membrane</keyword>
<evidence type="ECO:0000256" key="1">
    <source>
        <dbReference type="ARBA" id="ARBA00001947"/>
    </source>
</evidence>
<dbReference type="InterPro" id="IPR008915">
    <property type="entry name" value="Peptidase_M50"/>
</dbReference>
<evidence type="ECO:0000256" key="6">
    <source>
        <dbReference type="ARBA" id="ARBA00022801"/>
    </source>
</evidence>
<accession>A0A1H9J1I7</accession>
<dbReference type="AlphaFoldDB" id="A0A1H9J1I7"/>
<dbReference type="InterPro" id="IPR004387">
    <property type="entry name" value="Pept_M50_Zn"/>
</dbReference>
<dbReference type="PANTHER" id="PTHR42837">
    <property type="entry name" value="REGULATOR OF SIGMA-E PROTEASE RSEP"/>
    <property type="match status" value="1"/>
</dbReference>
<name>A0A1H9J1I7_9BACT</name>
<dbReference type="FunCoup" id="A0A1H9J1I7">
    <property type="interactions" value="412"/>
</dbReference>
<gene>
    <name evidence="13" type="ORF">SAMN05444359_11648</name>
</gene>
<dbReference type="GO" id="GO:0004222">
    <property type="term" value="F:metalloendopeptidase activity"/>
    <property type="evidence" value="ECO:0007669"/>
    <property type="project" value="InterPro"/>
</dbReference>
<keyword evidence="5 11" id="KW-0812">Transmembrane</keyword>
<keyword evidence="11" id="KW-0479">Metal-binding</keyword>
<dbReference type="InParanoid" id="A0A1H9J1I7"/>
<organism evidence="13 14">
    <name type="scientific">Neolewinella agarilytica</name>
    <dbReference type="NCBI Taxonomy" id="478744"/>
    <lineage>
        <taxon>Bacteria</taxon>
        <taxon>Pseudomonadati</taxon>
        <taxon>Bacteroidota</taxon>
        <taxon>Saprospiria</taxon>
        <taxon>Saprospirales</taxon>
        <taxon>Lewinellaceae</taxon>
        <taxon>Neolewinella</taxon>
    </lineage>
</organism>
<feature type="domain" description="PDZ" evidence="12">
    <location>
        <begin position="214"/>
        <end position="281"/>
    </location>
</feature>
<evidence type="ECO:0000256" key="11">
    <source>
        <dbReference type="RuleBase" id="RU362031"/>
    </source>
</evidence>
<proteinExistence type="inferred from homology"/>
<dbReference type="STRING" id="478744.SAMN05444359_11648"/>
<dbReference type="InterPro" id="IPR041489">
    <property type="entry name" value="PDZ_6"/>
</dbReference>
<feature type="transmembrane region" description="Helical" evidence="11">
    <location>
        <begin position="7"/>
        <end position="27"/>
    </location>
</feature>
<dbReference type="PANTHER" id="PTHR42837:SF2">
    <property type="entry name" value="MEMBRANE METALLOPROTEASE ARASP2, CHLOROPLASTIC-RELATED"/>
    <property type="match status" value="1"/>
</dbReference>
<evidence type="ECO:0000256" key="5">
    <source>
        <dbReference type="ARBA" id="ARBA00022692"/>
    </source>
</evidence>
<comment type="subcellular location">
    <subcellularLocation>
        <location evidence="2">Membrane</location>
        <topology evidence="2">Multi-pass membrane protein</topology>
    </subcellularLocation>
</comment>
<evidence type="ECO:0000256" key="7">
    <source>
        <dbReference type="ARBA" id="ARBA00022833"/>
    </source>
</evidence>
<dbReference type="Proteomes" id="UP000199021">
    <property type="component" value="Unassembled WGS sequence"/>
</dbReference>
<dbReference type="InterPro" id="IPR036034">
    <property type="entry name" value="PDZ_sf"/>
</dbReference>
<dbReference type="CDD" id="cd06163">
    <property type="entry name" value="S2P-M50_PDZ_RseP-like"/>
    <property type="match status" value="1"/>
</dbReference>
<keyword evidence="8 11" id="KW-1133">Transmembrane helix</keyword>
<evidence type="ECO:0000313" key="14">
    <source>
        <dbReference type="Proteomes" id="UP000199021"/>
    </source>
</evidence>
<dbReference type="EC" id="3.4.24.-" evidence="11"/>
<dbReference type="Pfam" id="PF17820">
    <property type="entry name" value="PDZ_6"/>
    <property type="match status" value="1"/>
</dbReference>
<evidence type="ECO:0000256" key="8">
    <source>
        <dbReference type="ARBA" id="ARBA00022989"/>
    </source>
</evidence>
<dbReference type="SMART" id="SM00228">
    <property type="entry name" value="PDZ"/>
    <property type="match status" value="2"/>
</dbReference>
<evidence type="ECO:0000256" key="9">
    <source>
        <dbReference type="ARBA" id="ARBA00023049"/>
    </source>
</evidence>
<feature type="transmembrane region" description="Helical" evidence="11">
    <location>
        <begin position="103"/>
        <end position="128"/>
    </location>
</feature>
<keyword evidence="4 13" id="KW-0645">Protease</keyword>
<dbReference type="GO" id="GO:0006508">
    <property type="term" value="P:proteolysis"/>
    <property type="evidence" value="ECO:0007669"/>
    <property type="project" value="UniProtKB-KW"/>
</dbReference>
<reference evidence="14" key="1">
    <citation type="submission" date="2016-10" db="EMBL/GenBank/DDBJ databases">
        <authorList>
            <person name="Varghese N."/>
            <person name="Submissions S."/>
        </authorList>
    </citation>
    <scope>NUCLEOTIDE SEQUENCE [LARGE SCALE GENOMIC DNA]</scope>
    <source>
        <strain evidence="14">DSM 24740</strain>
    </source>
</reference>
<feature type="domain" description="PDZ" evidence="12">
    <location>
        <begin position="114"/>
        <end position="193"/>
    </location>
</feature>
<evidence type="ECO:0000256" key="3">
    <source>
        <dbReference type="ARBA" id="ARBA00007931"/>
    </source>
</evidence>
<evidence type="ECO:0000256" key="4">
    <source>
        <dbReference type="ARBA" id="ARBA00022670"/>
    </source>
</evidence>
<evidence type="ECO:0000256" key="2">
    <source>
        <dbReference type="ARBA" id="ARBA00004141"/>
    </source>
</evidence>
<dbReference type="GO" id="GO:0046872">
    <property type="term" value="F:metal ion binding"/>
    <property type="evidence" value="ECO:0007669"/>
    <property type="project" value="UniProtKB-KW"/>
</dbReference>
<dbReference type="NCBIfam" id="TIGR00054">
    <property type="entry name" value="RIP metalloprotease RseP"/>
    <property type="match status" value="1"/>
</dbReference>
<comment type="cofactor">
    <cofactor evidence="1 11">
        <name>Zn(2+)</name>
        <dbReference type="ChEBI" id="CHEBI:29105"/>
    </cofactor>
</comment>
<dbReference type="GO" id="GO:0016020">
    <property type="term" value="C:membrane"/>
    <property type="evidence" value="ECO:0007669"/>
    <property type="project" value="UniProtKB-SubCell"/>
</dbReference>
<protein>
    <recommendedName>
        <fullName evidence="11">Zinc metalloprotease</fullName>
        <ecNumber evidence="11">3.4.24.-</ecNumber>
    </recommendedName>
</protein>
<evidence type="ECO:0000256" key="10">
    <source>
        <dbReference type="ARBA" id="ARBA00023136"/>
    </source>
</evidence>
<feature type="transmembrane region" description="Helical" evidence="11">
    <location>
        <begin position="421"/>
        <end position="439"/>
    </location>
</feature>
<dbReference type="EMBL" id="FOFB01000016">
    <property type="protein sequence ID" value="SEQ80642.1"/>
    <property type="molecule type" value="Genomic_DNA"/>
</dbReference>
<comment type="similarity">
    <text evidence="3 11">Belongs to the peptidase M50B family.</text>
</comment>
<evidence type="ECO:0000313" key="13">
    <source>
        <dbReference type="EMBL" id="SEQ80642.1"/>
    </source>
</evidence>
<keyword evidence="7 11" id="KW-0862">Zinc</keyword>
<feature type="transmembrane region" description="Helical" evidence="11">
    <location>
        <begin position="373"/>
        <end position="395"/>
    </location>
</feature>
<evidence type="ECO:0000259" key="12">
    <source>
        <dbReference type="SMART" id="SM00228"/>
    </source>
</evidence>
<dbReference type="Pfam" id="PF02163">
    <property type="entry name" value="Peptidase_M50"/>
    <property type="match status" value="1"/>
</dbReference>